<dbReference type="Proteomes" id="UP001412239">
    <property type="component" value="Unassembled WGS sequence"/>
</dbReference>
<sequence>MNALEVYQPPESPPQSPPLVAYGDPRPNTASTVIATLSLCAVFLALAFLAGYGVYRFGTGFLLGKRVPRERGEATGDNGGINTGARGGGAHGDEGIGGGLDTVVEVPEEEEKGEEKEEAEEKRRGDMRESGAGRKFADIESGRWW</sequence>
<proteinExistence type="predicted"/>
<feature type="transmembrane region" description="Helical" evidence="2">
    <location>
        <begin position="33"/>
        <end position="55"/>
    </location>
</feature>
<accession>A0A292PTQ2</accession>
<keyword evidence="2" id="KW-0812">Transmembrane</keyword>
<feature type="compositionally biased region" description="Basic and acidic residues" evidence="1">
    <location>
        <begin position="113"/>
        <end position="145"/>
    </location>
</feature>
<reference evidence="3" key="1">
    <citation type="submission" date="2015-10" db="EMBL/GenBank/DDBJ databases">
        <authorList>
            <person name="Regsiter A."/>
            <person name="william w."/>
        </authorList>
    </citation>
    <scope>NUCLEOTIDE SEQUENCE</scope>
    <source>
        <strain evidence="3">Montdore</strain>
    </source>
</reference>
<keyword evidence="2" id="KW-1133">Transmembrane helix</keyword>
<feature type="compositionally biased region" description="Gly residues" evidence="1">
    <location>
        <begin position="77"/>
        <end position="100"/>
    </location>
</feature>
<keyword evidence="4" id="KW-1185">Reference proteome</keyword>
<dbReference type="AlphaFoldDB" id="A0A292PTQ2"/>
<gene>
    <name evidence="3" type="ORF">GSTUAT00006062001</name>
</gene>
<evidence type="ECO:0000256" key="1">
    <source>
        <dbReference type="SAM" id="MobiDB-lite"/>
    </source>
</evidence>
<evidence type="ECO:0000313" key="4">
    <source>
        <dbReference type="Proteomes" id="UP001412239"/>
    </source>
</evidence>
<name>A0A292PTQ2_9PEZI</name>
<evidence type="ECO:0000256" key="2">
    <source>
        <dbReference type="SAM" id="Phobius"/>
    </source>
</evidence>
<feature type="region of interest" description="Disordered" evidence="1">
    <location>
        <begin position="70"/>
        <end position="145"/>
    </location>
</feature>
<keyword evidence="2" id="KW-0472">Membrane</keyword>
<dbReference type="EMBL" id="LN891068">
    <property type="protein sequence ID" value="CUS09837.1"/>
    <property type="molecule type" value="Genomic_DNA"/>
</dbReference>
<protein>
    <submittedName>
        <fullName evidence="3">Uncharacterized protein</fullName>
    </submittedName>
</protein>
<organism evidence="3 4">
    <name type="scientific">Tuber aestivum</name>
    <name type="common">summer truffle</name>
    <dbReference type="NCBI Taxonomy" id="59557"/>
    <lineage>
        <taxon>Eukaryota</taxon>
        <taxon>Fungi</taxon>
        <taxon>Dikarya</taxon>
        <taxon>Ascomycota</taxon>
        <taxon>Pezizomycotina</taxon>
        <taxon>Pezizomycetes</taxon>
        <taxon>Pezizales</taxon>
        <taxon>Tuberaceae</taxon>
        <taxon>Tuber</taxon>
    </lineage>
</organism>
<evidence type="ECO:0000313" key="3">
    <source>
        <dbReference type="EMBL" id="CUS09837.1"/>
    </source>
</evidence>